<evidence type="ECO:0000313" key="2">
    <source>
        <dbReference type="EMBL" id="TQB75981.1"/>
    </source>
</evidence>
<feature type="region of interest" description="Disordered" evidence="1">
    <location>
        <begin position="228"/>
        <end position="254"/>
    </location>
</feature>
<reference evidence="2 3" key="1">
    <citation type="submission" date="2019-06" db="EMBL/GenBank/DDBJ databases">
        <title>Wine fermentation using esterase from Monascus purpureus.</title>
        <authorList>
            <person name="Geng C."/>
            <person name="Zhang Y."/>
        </authorList>
    </citation>
    <scope>NUCLEOTIDE SEQUENCE [LARGE SCALE GENOMIC DNA]</scope>
    <source>
        <strain evidence="2">HQ1</strain>
    </source>
</reference>
<accession>A0A507R0S6</accession>
<name>A0A507R0S6_MONPU</name>
<evidence type="ECO:0000313" key="3">
    <source>
        <dbReference type="Proteomes" id="UP000319663"/>
    </source>
</evidence>
<feature type="region of interest" description="Disordered" evidence="1">
    <location>
        <begin position="87"/>
        <end position="193"/>
    </location>
</feature>
<comment type="caution">
    <text evidence="2">The sequence shown here is derived from an EMBL/GenBank/DDBJ whole genome shotgun (WGS) entry which is preliminary data.</text>
</comment>
<keyword evidence="3" id="KW-1185">Reference proteome</keyword>
<protein>
    <submittedName>
        <fullName evidence="2">Uncharacterized protein</fullName>
    </submittedName>
</protein>
<feature type="compositionally biased region" description="Acidic residues" evidence="1">
    <location>
        <begin position="121"/>
        <end position="130"/>
    </location>
</feature>
<sequence>MVFPVDGKSKKNQNCFVGMVLVPQYRVPFADVPSFTGGLLSNRGIEISDTYNSNMNMYNGDNWQPDVNYLDSTWNIINALRAWGGTAPPRSDRGWRLGSQHNPTSHEPEVEEADTDHGYDADSEETEAEADAQRHANASQADPVDPSTSDEDSDSSSDDSIADSGANENADPLFRWPGPPLIPSDSSSEMGLVRTPPIRTASPIMMGIPAVPVEPEMPYFVDVVNRQTETSASDTEKDTDTDGDGDRQPLQSPLLPRRVNNVLEVLFPEHRYPGLRVYIGLFCRTLQRLLG</sequence>
<proteinExistence type="predicted"/>
<gene>
    <name evidence="2" type="ORF">MPDQ_001183</name>
</gene>
<feature type="compositionally biased region" description="Acidic residues" evidence="1">
    <location>
        <begin position="148"/>
        <end position="161"/>
    </location>
</feature>
<dbReference type="AlphaFoldDB" id="A0A507R0S6"/>
<dbReference type="Proteomes" id="UP000319663">
    <property type="component" value="Unassembled WGS sequence"/>
</dbReference>
<feature type="compositionally biased region" description="Basic and acidic residues" evidence="1">
    <location>
        <begin position="234"/>
        <end position="247"/>
    </location>
</feature>
<organism evidence="2 3">
    <name type="scientific">Monascus purpureus</name>
    <name type="common">Red mold</name>
    <name type="synonym">Monascus anka</name>
    <dbReference type="NCBI Taxonomy" id="5098"/>
    <lineage>
        <taxon>Eukaryota</taxon>
        <taxon>Fungi</taxon>
        <taxon>Dikarya</taxon>
        <taxon>Ascomycota</taxon>
        <taxon>Pezizomycotina</taxon>
        <taxon>Eurotiomycetes</taxon>
        <taxon>Eurotiomycetidae</taxon>
        <taxon>Eurotiales</taxon>
        <taxon>Aspergillaceae</taxon>
        <taxon>Monascus</taxon>
    </lineage>
</organism>
<dbReference type="EMBL" id="VIFY01000013">
    <property type="protein sequence ID" value="TQB75981.1"/>
    <property type="molecule type" value="Genomic_DNA"/>
</dbReference>
<evidence type="ECO:0000256" key="1">
    <source>
        <dbReference type="SAM" id="MobiDB-lite"/>
    </source>
</evidence>